<keyword evidence="2" id="KW-1185">Reference proteome</keyword>
<sequence length="256" mass="29136">MSNNSWMVSKPCQNQEHYPEKDECSCKKDECCCKKDMLKALELLFDPKIKEFVCFHKFSFIGRKYLVGTFLEYFNPYDHDNTAAPCAKLKSIDPCQSDYINIWADGFYYPIPTNYNYKYKYFVPYPVDKASLCDLEAIQFEYYQCGSGWSFKERLMSLLDKKRPFKCCKDDDCCCGDTTFRNLSFTSSNVNLTAGWLALTDAEVLGRVGNILVLSDTGSNKISYVCLESVGFYGPSYGPIAVDAPATEPVAEPDVE</sequence>
<reference evidence="1 2" key="1">
    <citation type="journal article" date="2023" name="PLoS ONE">
        <title>Genome-based metabolic and phylogenomic analysis of three Terrisporobacter species.</title>
        <authorList>
            <person name="Boer T."/>
            <person name="Bengelsdorf F.R."/>
            <person name="Bomeke M."/>
            <person name="Daniel R."/>
            <person name="Poehlein A."/>
        </authorList>
    </citation>
    <scope>NUCLEOTIDE SEQUENCE [LARGE SCALE GENOMIC DNA]</scope>
    <source>
        <strain evidence="1 2">DSM 1288</strain>
    </source>
</reference>
<dbReference type="Proteomes" id="UP001348492">
    <property type="component" value="Chromosome"/>
</dbReference>
<evidence type="ECO:0000313" key="2">
    <source>
        <dbReference type="Proteomes" id="UP001348492"/>
    </source>
</evidence>
<accession>A0ABZ2ERW3</accession>
<evidence type="ECO:0000313" key="1">
    <source>
        <dbReference type="EMBL" id="WWD82494.1"/>
    </source>
</evidence>
<gene>
    <name evidence="1" type="ORF">TEGL_08810</name>
</gene>
<dbReference type="EMBL" id="CP117523">
    <property type="protein sequence ID" value="WWD82494.1"/>
    <property type="molecule type" value="Genomic_DNA"/>
</dbReference>
<dbReference type="InterPro" id="IPR048150">
    <property type="entry name" value="Spore_exo_CotA-like"/>
</dbReference>
<dbReference type="NCBIfam" id="NF041648">
    <property type="entry name" value="spore_exo_CotA"/>
    <property type="match status" value="1"/>
</dbReference>
<protein>
    <submittedName>
        <fullName evidence="1">Uncharacterized protein</fullName>
    </submittedName>
</protein>
<organism evidence="1 2">
    <name type="scientific">Terrisporobacter glycolicus ATCC 14880 = DSM 1288</name>
    <dbReference type="NCBI Taxonomy" id="1121315"/>
    <lineage>
        <taxon>Bacteria</taxon>
        <taxon>Bacillati</taxon>
        <taxon>Bacillota</taxon>
        <taxon>Clostridia</taxon>
        <taxon>Peptostreptococcales</taxon>
        <taxon>Peptostreptococcaceae</taxon>
        <taxon>Terrisporobacter</taxon>
    </lineage>
</organism>
<dbReference type="RefSeq" id="WP_018592854.1">
    <property type="nucleotide sequence ID" value="NZ_AUUB01000015.1"/>
</dbReference>
<proteinExistence type="predicted"/>
<name>A0ABZ2ERW3_9FIRM</name>